<dbReference type="InterPro" id="IPR000620">
    <property type="entry name" value="EamA_dom"/>
</dbReference>
<evidence type="ECO:0000313" key="3">
    <source>
        <dbReference type="EMBL" id="MEA5445141.1"/>
    </source>
</evidence>
<dbReference type="PROSITE" id="PS51257">
    <property type="entry name" value="PROKAR_LIPOPROTEIN"/>
    <property type="match status" value="1"/>
</dbReference>
<evidence type="ECO:0000259" key="2">
    <source>
        <dbReference type="Pfam" id="PF00892"/>
    </source>
</evidence>
<dbReference type="PANTHER" id="PTHR22911">
    <property type="entry name" value="ACYL-MALONYL CONDENSING ENZYME-RELATED"/>
    <property type="match status" value="1"/>
</dbReference>
<comment type="caution">
    <text evidence="3">The sequence shown here is derived from an EMBL/GenBank/DDBJ whole genome shotgun (WGS) entry which is preliminary data.</text>
</comment>
<sequence>MAQPRTLTSPSPAMAGALLVAGAACLWGTAGVASRWIYESETATALEIGFWRMGLAAPLLLALAAIIAPRRPVEGLRPLGLTLLMGLCLAGFQAGYFSAIAATGVAMATLLAICTIPILTALMAWPVYGEAPSARVGMALLAAVIGMILVVSGSGGPELPGAAGLRLGLPMALAASFCFAVLTLAGRGLPAEQDPLWTTALSLTVAAVALAVVVMPGNWALPPNQGPTWPALAWIALMPTAVAYVLFYAGLRLVSSGTAGLLILAEPLTANILAWLLHGERLGGWGWLGAALLLAAMGLAVSRERQGRT</sequence>
<feature type="transmembrane region" description="Helical" evidence="1">
    <location>
        <begin position="105"/>
        <end position="125"/>
    </location>
</feature>
<dbReference type="EMBL" id="JAYGII010000006">
    <property type="protein sequence ID" value="MEA5445141.1"/>
    <property type="molecule type" value="Genomic_DNA"/>
</dbReference>
<dbReference type="AlphaFoldDB" id="A0AAP6JDT3"/>
<feature type="transmembrane region" description="Helical" evidence="1">
    <location>
        <begin position="80"/>
        <end position="99"/>
    </location>
</feature>
<dbReference type="SUPFAM" id="SSF103481">
    <property type="entry name" value="Multidrug resistance efflux transporter EmrE"/>
    <property type="match status" value="2"/>
</dbReference>
<evidence type="ECO:0000256" key="1">
    <source>
        <dbReference type="SAM" id="Phobius"/>
    </source>
</evidence>
<feature type="transmembrane region" description="Helical" evidence="1">
    <location>
        <begin position="50"/>
        <end position="68"/>
    </location>
</feature>
<feature type="transmembrane region" description="Helical" evidence="1">
    <location>
        <begin position="137"/>
        <end position="155"/>
    </location>
</feature>
<dbReference type="Proteomes" id="UP001302316">
    <property type="component" value="Unassembled WGS sequence"/>
</dbReference>
<organism evidence="3 4">
    <name type="scientific">Natronospira elongata</name>
    <dbReference type="NCBI Taxonomy" id="3110268"/>
    <lineage>
        <taxon>Bacteria</taxon>
        <taxon>Pseudomonadati</taxon>
        <taxon>Pseudomonadota</taxon>
        <taxon>Gammaproteobacteria</taxon>
        <taxon>Natronospirales</taxon>
        <taxon>Natronospiraceae</taxon>
        <taxon>Natronospira</taxon>
    </lineage>
</organism>
<dbReference type="GO" id="GO:0016020">
    <property type="term" value="C:membrane"/>
    <property type="evidence" value="ECO:0007669"/>
    <property type="project" value="InterPro"/>
</dbReference>
<accession>A0AAP6JDT3</accession>
<feature type="transmembrane region" description="Helical" evidence="1">
    <location>
        <begin position="231"/>
        <end position="251"/>
    </location>
</feature>
<keyword evidence="4" id="KW-1185">Reference proteome</keyword>
<feature type="transmembrane region" description="Helical" evidence="1">
    <location>
        <begin position="197"/>
        <end position="219"/>
    </location>
</feature>
<feature type="transmembrane region" description="Helical" evidence="1">
    <location>
        <begin position="284"/>
        <end position="302"/>
    </location>
</feature>
<dbReference type="PANTHER" id="PTHR22911:SF79">
    <property type="entry name" value="MOBA-LIKE NTP TRANSFERASE DOMAIN-CONTAINING PROTEIN"/>
    <property type="match status" value="1"/>
</dbReference>
<gene>
    <name evidence="3" type="ORF">VCB98_04810</name>
</gene>
<dbReference type="InterPro" id="IPR037185">
    <property type="entry name" value="EmrE-like"/>
</dbReference>
<keyword evidence="1" id="KW-1133">Transmembrane helix</keyword>
<keyword evidence="1" id="KW-0812">Transmembrane</keyword>
<proteinExistence type="predicted"/>
<feature type="domain" description="EamA" evidence="2">
    <location>
        <begin position="15"/>
        <end position="151"/>
    </location>
</feature>
<evidence type="ECO:0000313" key="4">
    <source>
        <dbReference type="Proteomes" id="UP001302316"/>
    </source>
</evidence>
<reference evidence="3 4" key="1">
    <citation type="submission" date="2023-12" db="EMBL/GenBank/DDBJ databases">
        <title>Whole-genome sequencing of halo(alkali)philic microorganisms from hypersaline lakes.</title>
        <authorList>
            <person name="Sorokin D.Y."/>
            <person name="Merkel A.Y."/>
            <person name="Messina E."/>
            <person name="Yakimov M."/>
        </authorList>
    </citation>
    <scope>NUCLEOTIDE SEQUENCE [LARGE SCALE GENOMIC DNA]</scope>
    <source>
        <strain evidence="3 4">AB-CW1</strain>
    </source>
</reference>
<protein>
    <submittedName>
        <fullName evidence="3">EamA family transporter</fullName>
    </submittedName>
</protein>
<name>A0AAP6JDT3_9GAMM</name>
<dbReference type="Pfam" id="PF00892">
    <property type="entry name" value="EamA"/>
    <property type="match status" value="2"/>
</dbReference>
<feature type="domain" description="EamA" evidence="2">
    <location>
        <begin position="167"/>
        <end position="299"/>
    </location>
</feature>
<keyword evidence="1" id="KW-0472">Membrane</keyword>
<feature type="transmembrane region" description="Helical" evidence="1">
    <location>
        <begin position="167"/>
        <end position="185"/>
    </location>
</feature>
<dbReference type="RefSeq" id="WP_346050771.1">
    <property type="nucleotide sequence ID" value="NZ_JAYGII010000006.1"/>
</dbReference>